<dbReference type="Proteomes" id="UP000607559">
    <property type="component" value="Unassembled WGS sequence"/>
</dbReference>
<keyword evidence="2" id="KW-1185">Reference proteome</keyword>
<reference evidence="1" key="1">
    <citation type="journal article" date="2014" name="Int. J. Syst. Evol. Microbiol.">
        <title>Complete genome sequence of Corynebacterium casei LMG S-19264T (=DSM 44701T), isolated from a smear-ripened cheese.</title>
        <authorList>
            <consortium name="US DOE Joint Genome Institute (JGI-PGF)"/>
            <person name="Walter F."/>
            <person name="Albersmeier A."/>
            <person name="Kalinowski J."/>
            <person name="Ruckert C."/>
        </authorList>
    </citation>
    <scope>NUCLEOTIDE SEQUENCE</scope>
    <source>
        <strain evidence="1">CGMCC 1.15448</strain>
    </source>
</reference>
<evidence type="ECO:0000313" key="1">
    <source>
        <dbReference type="EMBL" id="GGB05337.1"/>
    </source>
</evidence>
<accession>A0A8J2UE66</accession>
<evidence type="ECO:0000313" key="2">
    <source>
        <dbReference type="Proteomes" id="UP000607559"/>
    </source>
</evidence>
<dbReference type="RefSeq" id="WP_188933211.1">
    <property type="nucleotide sequence ID" value="NZ_BMJC01000003.1"/>
</dbReference>
<dbReference type="AlphaFoldDB" id="A0A8J2UE66"/>
<comment type="caution">
    <text evidence="1">The sequence shown here is derived from an EMBL/GenBank/DDBJ whole genome shotgun (WGS) entry which is preliminary data.</text>
</comment>
<sequence>MKKQFKTNLQSRSTLLALSLAFILTNGCTSNESNAHATAPADSTSKSADEIVPPTNPNGFSGAIGNVVKYADNQVEISAGDKPVFIKLTDSLRIYAPSPSSLANVKSSEYIGVISKKQPDQPDQAVQVLILPEELRGLNEGSFMLPADKGAESPGRMTNGSASDIANSGASRMSNGSVSEADTTSLTLQYQGHARTVNVPPGTPVVEYKVSSKKPSSGDKIFLLVKKDDHDSLTSSKIVCF</sequence>
<proteinExistence type="predicted"/>
<name>A0A8J2UE66_9BACT</name>
<reference evidence="1" key="2">
    <citation type="submission" date="2020-09" db="EMBL/GenBank/DDBJ databases">
        <authorList>
            <person name="Sun Q."/>
            <person name="Zhou Y."/>
        </authorList>
    </citation>
    <scope>NUCLEOTIDE SEQUENCE</scope>
    <source>
        <strain evidence="1">CGMCC 1.15448</strain>
    </source>
</reference>
<organism evidence="1 2">
    <name type="scientific">Puia dinghuensis</name>
    <dbReference type="NCBI Taxonomy" id="1792502"/>
    <lineage>
        <taxon>Bacteria</taxon>
        <taxon>Pseudomonadati</taxon>
        <taxon>Bacteroidota</taxon>
        <taxon>Chitinophagia</taxon>
        <taxon>Chitinophagales</taxon>
        <taxon>Chitinophagaceae</taxon>
        <taxon>Puia</taxon>
    </lineage>
</organism>
<protein>
    <submittedName>
        <fullName evidence="1">Uncharacterized protein</fullName>
    </submittedName>
</protein>
<dbReference type="EMBL" id="BMJC01000003">
    <property type="protein sequence ID" value="GGB05337.1"/>
    <property type="molecule type" value="Genomic_DNA"/>
</dbReference>
<gene>
    <name evidence="1" type="ORF">GCM10011511_30850</name>
</gene>